<proteinExistence type="predicted"/>
<sequence length="244" mass="25959">MGRGATPGRDDAVAALRAVVADAADYRRRHPRAAEVGGWWQQEPAVEVPARPAMRPGEGRDAAVLMLFCLPEAPDEEPYLLVTQRAAGLSAHPGQVALPGGALEPEDSGPVAAALREAGEEVGLDPAGIEVLGPLPPAPVPVSGFMVIPVLATTTDPGPMTPEAGEVDRVIRVPLSALVDPVNRSTSLLHRRGTTFRGPAFVVDGTLIWGFTAILVDRMLARLGWERPWDARRTVDPQDFQIID</sequence>
<keyword evidence="6" id="KW-0464">Manganese</keyword>
<dbReference type="Pfam" id="PF00293">
    <property type="entry name" value="NUDIX"/>
    <property type="match status" value="1"/>
</dbReference>
<evidence type="ECO:0000256" key="2">
    <source>
        <dbReference type="ARBA" id="ARBA00001946"/>
    </source>
</evidence>
<evidence type="ECO:0000256" key="6">
    <source>
        <dbReference type="ARBA" id="ARBA00023211"/>
    </source>
</evidence>
<dbReference type="InterPro" id="IPR015797">
    <property type="entry name" value="NUDIX_hydrolase-like_dom_sf"/>
</dbReference>
<dbReference type="SUPFAM" id="SSF55811">
    <property type="entry name" value="Nudix"/>
    <property type="match status" value="1"/>
</dbReference>
<dbReference type="PANTHER" id="PTHR12992:SF11">
    <property type="entry name" value="MITOCHONDRIAL COENZYME A DIPHOSPHATASE NUDT8"/>
    <property type="match status" value="1"/>
</dbReference>
<dbReference type="InterPro" id="IPR000086">
    <property type="entry name" value="NUDIX_hydrolase_dom"/>
</dbReference>
<dbReference type="PANTHER" id="PTHR12992">
    <property type="entry name" value="NUDIX HYDROLASE"/>
    <property type="match status" value="1"/>
</dbReference>
<feature type="domain" description="Nudix hydrolase" evidence="7">
    <location>
        <begin position="59"/>
        <end position="195"/>
    </location>
</feature>
<gene>
    <name evidence="8" type="ORF">GCM10020260_10770</name>
</gene>
<organism evidence="8 9">
    <name type="scientific">Nesterenkonia halobia</name>
    <dbReference type="NCBI Taxonomy" id="37922"/>
    <lineage>
        <taxon>Bacteria</taxon>
        <taxon>Bacillati</taxon>
        <taxon>Actinomycetota</taxon>
        <taxon>Actinomycetes</taxon>
        <taxon>Micrococcales</taxon>
        <taxon>Micrococcaceae</taxon>
        <taxon>Nesterenkonia</taxon>
    </lineage>
</organism>
<dbReference type="EMBL" id="BAAAYG010000003">
    <property type="protein sequence ID" value="GAA3282903.1"/>
    <property type="molecule type" value="Genomic_DNA"/>
</dbReference>
<evidence type="ECO:0000259" key="7">
    <source>
        <dbReference type="PROSITE" id="PS51462"/>
    </source>
</evidence>
<evidence type="ECO:0000256" key="3">
    <source>
        <dbReference type="ARBA" id="ARBA00022723"/>
    </source>
</evidence>
<dbReference type="Proteomes" id="UP001501736">
    <property type="component" value="Unassembled WGS sequence"/>
</dbReference>
<name>A0ABP6RB23_9MICC</name>
<evidence type="ECO:0000256" key="5">
    <source>
        <dbReference type="ARBA" id="ARBA00022842"/>
    </source>
</evidence>
<dbReference type="InterPro" id="IPR045121">
    <property type="entry name" value="CoAse"/>
</dbReference>
<dbReference type="PROSITE" id="PS51462">
    <property type="entry name" value="NUDIX"/>
    <property type="match status" value="1"/>
</dbReference>
<comment type="cofactor">
    <cofactor evidence="2">
        <name>Mg(2+)</name>
        <dbReference type="ChEBI" id="CHEBI:18420"/>
    </cofactor>
</comment>
<comment type="cofactor">
    <cofactor evidence="1">
        <name>Mn(2+)</name>
        <dbReference type="ChEBI" id="CHEBI:29035"/>
    </cofactor>
</comment>
<keyword evidence="5" id="KW-0460">Magnesium</keyword>
<evidence type="ECO:0000256" key="1">
    <source>
        <dbReference type="ARBA" id="ARBA00001936"/>
    </source>
</evidence>
<dbReference type="Gene3D" id="3.90.79.10">
    <property type="entry name" value="Nucleoside Triphosphate Pyrophosphohydrolase"/>
    <property type="match status" value="1"/>
</dbReference>
<reference evidence="9" key="1">
    <citation type="journal article" date="2019" name="Int. J. Syst. Evol. Microbiol.">
        <title>The Global Catalogue of Microorganisms (GCM) 10K type strain sequencing project: providing services to taxonomists for standard genome sequencing and annotation.</title>
        <authorList>
            <consortium name="The Broad Institute Genomics Platform"/>
            <consortium name="The Broad Institute Genome Sequencing Center for Infectious Disease"/>
            <person name="Wu L."/>
            <person name="Ma J."/>
        </authorList>
    </citation>
    <scope>NUCLEOTIDE SEQUENCE [LARGE SCALE GENOMIC DNA]</scope>
    <source>
        <strain evidence="9">JCM 11483</strain>
    </source>
</reference>
<protein>
    <submittedName>
        <fullName evidence="8">CoA pyrophosphatase</fullName>
    </submittedName>
</protein>
<evidence type="ECO:0000256" key="4">
    <source>
        <dbReference type="ARBA" id="ARBA00022801"/>
    </source>
</evidence>
<keyword evidence="9" id="KW-1185">Reference proteome</keyword>
<dbReference type="RefSeq" id="WP_344718944.1">
    <property type="nucleotide sequence ID" value="NZ_BAAAYG010000003.1"/>
</dbReference>
<evidence type="ECO:0000313" key="8">
    <source>
        <dbReference type="EMBL" id="GAA3282903.1"/>
    </source>
</evidence>
<dbReference type="CDD" id="cd03426">
    <property type="entry name" value="NUDIX_CoAse_Nudt7"/>
    <property type="match status" value="1"/>
</dbReference>
<keyword evidence="3" id="KW-0479">Metal-binding</keyword>
<comment type="caution">
    <text evidence="8">The sequence shown here is derived from an EMBL/GenBank/DDBJ whole genome shotgun (WGS) entry which is preliminary data.</text>
</comment>
<evidence type="ECO:0000313" key="9">
    <source>
        <dbReference type="Proteomes" id="UP001501736"/>
    </source>
</evidence>
<keyword evidence="4" id="KW-0378">Hydrolase</keyword>
<accession>A0ABP6RB23</accession>